<dbReference type="CDD" id="cd00377">
    <property type="entry name" value="ICL_PEPM"/>
    <property type="match status" value="1"/>
</dbReference>
<dbReference type="InterPro" id="IPR040442">
    <property type="entry name" value="Pyrv_kinase-like_dom_sf"/>
</dbReference>
<sequence>MSETREREKGVPSNVGSMIQTERAAAFHALHGDLLVLPNCWDAASAAVIEHAGAKALATSSAAVAWSLGTRDGNMLDRGLMLEHLQRICAVATVPVSCDVESGFGDSAADLAETTRLVIEAGAVGVNLEDALSGALRPVEEAADRVRVVREAADAAGVNLYLNARTDSYLLGAADFEGTVARAVAYLGAGASGIFVPGVTDLEEVARLTAAIDAPVNILTGPGAPAVPALKEAGARRVSAGSSLAGAIFGHIERATRELLEHGTYDELAGPRSWGEMNGLFA</sequence>
<evidence type="ECO:0000313" key="2">
    <source>
        <dbReference type="Proteomes" id="UP000636793"/>
    </source>
</evidence>
<dbReference type="EMBL" id="BMHI01000003">
    <property type="protein sequence ID" value="GGB28331.1"/>
    <property type="molecule type" value="Genomic_DNA"/>
</dbReference>
<dbReference type="InterPro" id="IPR015813">
    <property type="entry name" value="Pyrv/PenolPyrv_kinase-like_dom"/>
</dbReference>
<keyword evidence="2" id="KW-1185">Reference proteome</keyword>
<gene>
    <name evidence="1" type="ORF">GCM10011492_18180</name>
</gene>
<dbReference type="GO" id="GO:0003824">
    <property type="term" value="F:catalytic activity"/>
    <property type="evidence" value="ECO:0007669"/>
    <property type="project" value="InterPro"/>
</dbReference>
<evidence type="ECO:0008006" key="3">
    <source>
        <dbReference type="Google" id="ProtNLM"/>
    </source>
</evidence>
<dbReference type="PANTHER" id="PTHR42905:SF16">
    <property type="entry name" value="CARBOXYPHOSPHONOENOLPYRUVATE PHOSPHONOMUTASE-LIKE PROTEIN (AFU_ORTHOLOGUE AFUA_5G07230)"/>
    <property type="match status" value="1"/>
</dbReference>
<reference evidence="1" key="2">
    <citation type="submission" date="2020-09" db="EMBL/GenBank/DDBJ databases">
        <authorList>
            <person name="Sun Q."/>
            <person name="Zhou Y."/>
        </authorList>
    </citation>
    <scope>NUCLEOTIDE SEQUENCE</scope>
    <source>
        <strain evidence="1">CGMCC 1.15085</strain>
    </source>
</reference>
<proteinExistence type="predicted"/>
<name>A0A916T319_9MICO</name>
<comment type="caution">
    <text evidence="1">The sequence shown here is derived from an EMBL/GenBank/DDBJ whole genome shotgun (WGS) entry which is preliminary data.</text>
</comment>
<dbReference type="Gene3D" id="3.20.20.60">
    <property type="entry name" value="Phosphoenolpyruvate-binding domains"/>
    <property type="match status" value="1"/>
</dbReference>
<protein>
    <recommendedName>
        <fullName evidence="3">Isocitrate lyase/phosphoenolpyruvate mutase family protein</fullName>
    </recommendedName>
</protein>
<dbReference type="PANTHER" id="PTHR42905">
    <property type="entry name" value="PHOSPHOENOLPYRUVATE CARBOXYLASE"/>
    <property type="match status" value="1"/>
</dbReference>
<dbReference type="Pfam" id="PF13714">
    <property type="entry name" value="PEP_mutase"/>
    <property type="match status" value="1"/>
</dbReference>
<organism evidence="1 2">
    <name type="scientific">Flexivirga endophytica</name>
    <dbReference type="NCBI Taxonomy" id="1849103"/>
    <lineage>
        <taxon>Bacteria</taxon>
        <taxon>Bacillati</taxon>
        <taxon>Actinomycetota</taxon>
        <taxon>Actinomycetes</taxon>
        <taxon>Micrococcales</taxon>
        <taxon>Dermacoccaceae</taxon>
        <taxon>Flexivirga</taxon>
    </lineage>
</organism>
<reference evidence="1" key="1">
    <citation type="journal article" date="2014" name="Int. J. Syst. Evol. Microbiol.">
        <title>Complete genome sequence of Corynebacterium casei LMG S-19264T (=DSM 44701T), isolated from a smear-ripened cheese.</title>
        <authorList>
            <consortium name="US DOE Joint Genome Institute (JGI-PGF)"/>
            <person name="Walter F."/>
            <person name="Albersmeier A."/>
            <person name="Kalinowski J."/>
            <person name="Ruckert C."/>
        </authorList>
    </citation>
    <scope>NUCLEOTIDE SEQUENCE</scope>
    <source>
        <strain evidence="1">CGMCC 1.15085</strain>
    </source>
</reference>
<dbReference type="Proteomes" id="UP000636793">
    <property type="component" value="Unassembled WGS sequence"/>
</dbReference>
<dbReference type="AlphaFoldDB" id="A0A916T319"/>
<evidence type="ECO:0000313" key="1">
    <source>
        <dbReference type="EMBL" id="GGB28331.1"/>
    </source>
</evidence>
<dbReference type="InterPro" id="IPR039556">
    <property type="entry name" value="ICL/PEPM"/>
</dbReference>
<dbReference type="SUPFAM" id="SSF51621">
    <property type="entry name" value="Phosphoenolpyruvate/pyruvate domain"/>
    <property type="match status" value="1"/>
</dbReference>
<accession>A0A916T319</accession>